<evidence type="ECO:0000256" key="6">
    <source>
        <dbReference type="ARBA" id="ARBA00022679"/>
    </source>
</evidence>
<dbReference type="AlphaFoldDB" id="A0A2H0XDJ8"/>
<evidence type="ECO:0000256" key="7">
    <source>
        <dbReference type="ARBA" id="ARBA00022741"/>
    </source>
</evidence>
<evidence type="ECO:0000259" key="13">
    <source>
        <dbReference type="PROSITE" id="PS50109"/>
    </source>
</evidence>
<keyword evidence="10" id="KW-0902">Two-component regulatory system</keyword>
<evidence type="ECO:0000256" key="2">
    <source>
        <dbReference type="ARBA" id="ARBA00004236"/>
    </source>
</evidence>
<evidence type="ECO:0000256" key="10">
    <source>
        <dbReference type="ARBA" id="ARBA00023012"/>
    </source>
</evidence>
<evidence type="ECO:0000256" key="11">
    <source>
        <dbReference type="ARBA" id="ARBA00023136"/>
    </source>
</evidence>
<dbReference type="SMART" id="SM00388">
    <property type="entry name" value="HisKA"/>
    <property type="match status" value="1"/>
</dbReference>
<name>A0A2H0XDJ8_UNCKA</name>
<keyword evidence="7" id="KW-0547">Nucleotide-binding</keyword>
<feature type="domain" description="Histidine kinase" evidence="13">
    <location>
        <begin position="222"/>
        <end position="439"/>
    </location>
</feature>
<keyword evidence="9" id="KW-0067">ATP-binding</keyword>
<dbReference type="FunFam" id="3.30.565.10:FF:000023">
    <property type="entry name" value="PAS domain-containing sensor histidine kinase"/>
    <property type="match status" value="1"/>
</dbReference>
<sequence>MTASSAFSFYFIFLVLPVFVVTFFRNRSKLSSLKSNLLTSKLLLNKKTSECSMLSQIYSYTGLSISIDKIIDSVIVSIQKLIDYDLISYVIFEAENKTLKVVSRKPVSVNYFLEVKKNIVSEFAKLTKTPLKEKSLDIKTELLNLPISDTECAIPVSFLNLPFYKDETLVAIINFSSTTANLYKGRKEVDEIADIVNKASLAFSKITTINETTRNPKEFTYMMIHDLRAPLTVINGVADIIKDRKKELTDEKYKEMIWEIKRAVSSMLSIVNDLMDVAKIESGEFQLDKTKTDLRILAEEAVKMHDNLATGKKLVLKLRIPKTPVFAEVDKNMIVRVLSNLFSNAIKFTPKGSVTLELCKKEGLAVFNLTDTGSGISKDDLPKLFNRFKQLQKPNGSYSNGTGLGLVIAKGIIETHGGKIKVTSVLGKGSTFSFTLPAN</sequence>
<keyword evidence="11 12" id="KW-0472">Membrane</keyword>
<dbReference type="GO" id="GO:0000155">
    <property type="term" value="F:phosphorelay sensor kinase activity"/>
    <property type="evidence" value="ECO:0007669"/>
    <property type="project" value="InterPro"/>
</dbReference>
<evidence type="ECO:0000313" key="14">
    <source>
        <dbReference type="EMBL" id="PIS22962.1"/>
    </source>
</evidence>
<dbReference type="SUPFAM" id="SSF47384">
    <property type="entry name" value="Homodimeric domain of signal transducing histidine kinase"/>
    <property type="match status" value="1"/>
</dbReference>
<comment type="caution">
    <text evidence="14">The sequence shown here is derived from an EMBL/GenBank/DDBJ whole genome shotgun (WGS) entry which is preliminary data.</text>
</comment>
<keyword evidence="12" id="KW-1133">Transmembrane helix</keyword>
<dbReference type="PRINTS" id="PR00344">
    <property type="entry name" value="BCTRLSENSOR"/>
</dbReference>
<evidence type="ECO:0000256" key="8">
    <source>
        <dbReference type="ARBA" id="ARBA00022777"/>
    </source>
</evidence>
<dbReference type="CDD" id="cd00082">
    <property type="entry name" value="HisKA"/>
    <property type="match status" value="1"/>
</dbReference>
<dbReference type="EC" id="2.7.13.3" evidence="3"/>
<evidence type="ECO:0000256" key="9">
    <source>
        <dbReference type="ARBA" id="ARBA00022840"/>
    </source>
</evidence>
<dbReference type="SMART" id="SM00387">
    <property type="entry name" value="HATPase_c"/>
    <property type="match status" value="1"/>
</dbReference>
<reference evidence="15" key="1">
    <citation type="submission" date="2017-09" db="EMBL/GenBank/DDBJ databases">
        <title>Depth-based differentiation of microbial function through sediment-hosted aquifers and enrichment of novel symbionts in the deep terrestrial subsurface.</title>
        <authorList>
            <person name="Probst A.J."/>
            <person name="Ladd B."/>
            <person name="Jarett J.K."/>
            <person name="Geller-Mcgrath D.E."/>
            <person name="Sieber C.M.K."/>
            <person name="Emerson J.B."/>
            <person name="Anantharaman K."/>
            <person name="Thomas B.C."/>
            <person name="Malmstrom R."/>
            <person name="Stieglmeier M."/>
            <person name="Klingl A."/>
            <person name="Woyke T."/>
            <person name="Ryan C.M."/>
            <person name="Banfield J.F."/>
        </authorList>
    </citation>
    <scope>NUCLEOTIDE SEQUENCE [LARGE SCALE GENOMIC DNA]</scope>
</reference>
<dbReference type="InterPro" id="IPR004358">
    <property type="entry name" value="Sig_transdc_His_kin-like_C"/>
</dbReference>
<dbReference type="GO" id="GO:0005524">
    <property type="term" value="F:ATP binding"/>
    <property type="evidence" value="ECO:0007669"/>
    <property type="project" value="UniProtKB-KW"/>
</dbReference>
<dbReference type="GO" id="GO:0005886">
    <property type="term" value="C:plasma membrane"/>
    <property type="evidence" value="ECO:0007669"/>
    <property type="project" value="UniProtKB-SubCell"/>
</dbReference>
<gene>
    <name evidence="14" type="ORF">COT49_02640</name>
</gene>
<dbReference type="PANTHER" id="PTHR43711">
    <property type="entry name" value="TWO-COMPONENT HISTIDINE KINASE"/>
    <property type="match status" value="1"/>
</dbReference>
<evidence type="ECO:0000313" key="15">
    <source>
        <dbReference type="Proteomes" id="UP000230340"/>
    </source>
</evidence>
<dbReference type="Gene3D" id="3.30.565.10">
    <property type="entry name" value="Histidine kinase-like ATPase, C-terminal domain"/>
    <property type="match status" value="1"/>
</dbReference>
<dbReference type="InterPro" id="IPR036097">
    <property type="entry name" value="HisK_dim/P_sf"/>
</dbReference>
<comment type="catalytic activity">
    <reaction evidence="1">
        <text>ATP + protein L-histidine = ADP + protein N-phospho-L-histidine.</text>
        <dbReference type="EC" id="2.7.13.3"/>
    </reaction>
</comment>
<organism evidence="14 15">
    <name type="scientific">candidate division WWE3 bacterium CG08_land_8_20_14_0_20_40_13</name>
    <dbReference type="NCBI Taxonomy" id="1975084"/>
    <lineage>
        <taxon>Bacteria</taxon>
        <taxon>Katanobacteria</taxon>
    </lineage>
</organism>
<evidence type="ECO:0000256" key="12">
    <source>
        <dbReference type="SAM" id="Phobius"/>
    </source>
</evidence>
<keyword evidence="12" id="KW-0812">Transmembrane</keyword>
<dbReference type="PROSITE" id="PS50109">
    <property type="entry name" value="HIS_KIN"/>
    <property type="match status" value="1"/>
</dbReference>
<protein>
    <recommendedName>
        <fullName evidence="3">histidine kinase</fullName>
        <ecNumber evidence="3">2.7.13.3</ecNumber>
    </recommendedName>
</protein>
<keyword evidence="4" id="KW-1003">Cell membrane</keyword>
<keyword evidence="8" id="KW-0418">Kinase</keyword>
<keyword evidence="5" id="KW-0597">Phosphoprotein</keyword>
<dbReference type="PANTHER" id="PTHR43711:SF1">
    <property type="entry name" value="HISTIDINE KINASE 1"/>
    <property type="match status" value="1"/>
</dbReference>
<dbReference type="InterPro" id="IPR003594">
    <property type="entry name" value="HATPase_dom"/>
</dbReference>
<keyword evidence="6" id="KW-0808">Transferase</keyword>
<dbReference type="InterPro" id="IPR036890">
    <property type="entry name" value="HATPase_C_sf"/>
</dbReference>
<evidence type="ECO:0000256" key="3">
    <source>
        <dbReference type="ARBA" id="ARBA00012438"/>
    </source>
</evidence>
<dbReference type="Proteomes" id="UP000230340">
    <property type="component" value="Unassembled WGS sequence"/>
</dbReference>
<dbReference type="Gene3D" id="1.10.287.130">
    <property type="match status" value="1"/>
</dbReference>
<comment type="subcellular location">
    <subcellularLocation>
        <location evidence="2">Cell membrane</location>
    </subcellularLocation>
</comment>
<dbReference type="InterPro" id="IPR003661">
    <property type="entry name" value="HisK_dim/P_dom"/>
</dbReference>
<evidence type="ECO:0000256" key="1">
    <source>
        <dbReference type="ARBA" id="ARBA00000085"/>
    </source>
</evidence>
<dbReference type="EMBL" id="PEYT01000023">
    <property type="protein sequence ID" value="PIS22962.1"/>
    <property type="molecule type" value="Genomic_DNA"/>
</dbReference>
<dbReference type="InterPro" id="IPR005467">
    <property type="entry name" value="His_kinase_dom"/>
</dbReference>
<proteinExistence type="predicted"/>
<dbReference type="Pfam" id="PF00512">
    <property type="entry name" value="HisKA"/>
    <property type="match status" value="1"/>
</dbReference>
<evidence type="ECO:0000256" key="5">
    <source>
        <dbReference type="ARBA" id="ARBA00022553"/>
    </source>
</evidence>
<evidence type="ECO:0000256" key="4">
    <source>
        <dbReference type="ARBA" id="ARBA00022475"/>
    </source>
</evidence>
<dbReference type="InterPro" id="IPR050736">
    <property type="entry name" value="Sensor_HK_Regulatory"/>
</dbReference>
<accession>A0A2H0XDJ8</accession>
<feature type="transmembrane region" description="Helical" evidence="12">
    <location>
        <begin position="6"/>
        <end position="24"/>
    </location>
</feature>
<dbReference type="Pfam" id="PF02518">
    <property type="entry name" value="HATPase_c"/>
    <property type="match status" value="1"/>
</dbReference>
<dbReference type="SUPFAM" id="SSF55874">
    <property type="entry name" value="ATPase domain of HSP90 chaperone/DNA topoisomerase II/histidine kinase"/>
    <property type="match status" value="1"/>
</dbReference>